<feature type="region of interest" description="Disordered" evidence="1">
    <location>
        <begin position="153"/>
        <end position="183"/>
    </location>
</feature>
<sequence>MPTSSPSLRKVVSEDRKDMGCMAGILHIFDRRPSFSGRNCGCRWTATRNGQIVTTASGRVYRELRCNPAYDMSVDSQPRASSMDHLDQPKTAMDNARNRSSWEAGNNGLSSVDKSSSKNKGDNNSFRNQKLVEPVQTTKPHLSFYIQDSLPFEPSFGNKTRQKEVPSSLSFRSQSQNPKVSGPQLRASVDAMLAEKTPDIKDVVYESLHSYQQQRGVPGPQENGTTTDCDTWAPLLLKRQVSSGLGSGRDKKSEMPYKGGGRVEQLIAHSDLPCCLCSVNTRTDRDMHIDGCPMQVLLDSTEKKEDLTVLPNDNVKLSKLLRCLEGDEISRLSVELEDGPSISTSSSHRNPTVDLLDSYKPLDNPYNLKEVRDPPCPPGFDMKDAHRASLQCRDGDWFQFGGCNDLLSAASYPRLSVDDGTDDVSCKNSFSAARGDHQTCERRLETNVVARLMGLEKFPSSEIWKMTPPQSTLFSRSPLREAKLVHGLLHYKLTGLSELPRARLPDKFSQMSDRGGLGSCQKQEAQWDSHSCEAHELRSTRSPSSLSPKFMEGMPLVFKKPDDASNALKSRVSQIRKQFLKGNTTATVQKSDHLAKYEPLYGDMSHHTCQPRLQNSRQECKSLKQILEGMQLKGLLDPSNDKQVQDLNSKSEAIIMPITHLEPQWGAELIQPPLVSSNHTITIFNKDQLNLEHRETPRLESNESSTRFNTRTHEEMMEVPKKYKPILLETNSQTVKSDLSIVVMKPIKTKIASKLWAPKSTLPTSTTCAGSKNGVTMKPAQRKPQRAQARSSNKGLKDGQDLSQQPHQLILYSTTPTIKSRMPPRREPNFLKPRLQCQCGFGSGSVRTGEKRNLKSLSDRKFKPRLPDPSRKSERSTGTSVKLATHKIMVEDTGKASTCKPCIEESGIGEVHVQLQAIEGEAFNSSGNICALSPDILKLSANMASSDTPGELEVLTAEVITANQITGDKEEVPSGLQILPHFLVDKFELSQRLRTVDGMEQQYRPGDGVEQECSPDDGMEQPSPVSMHNNTAFPDEESTTSLQSCTSAGSFQVVIDALESNNECGSFFEDVDTEEHGPTTVVRRKLCFETGPNQQQQLCQSVMTSKSEIELPFDSDNRTVENSGKTSTRRTSFADKEEERQFVCDLLVGSELTNYGDISGQECLKSKECSTTKENNKNNNKKKQKQQKELLDKRLLFDAVNEIASRKLPLFLNQDLLPYAPSSIHYPHHRHHHLLVSVPETTTAQTFAQQVWDELQELPCVKFQDVYDTVHGILDKDIRTRLRQGCAEIRDEMREVALEVERRIFRELVSGVVAEFLRTRKAQNQNKQHQQSSAAKVLMSSALGFEASISSIHLPLLPSSSIHHPLVVSTIP</sequence>
<evidence type="ECO:0000259" key="2">
    <source>
        <dbReference type="Pfam" id="PF14309"/>
    </source>
</evidence>
<organism evidence="3 4">
    <name type="scientific">Sphagnum jensenii</name>
    <dbReference type="NCBI Taxonomy" id="128206"/>
    <lineage>
        <taxon>Eukaryota</taxon>
        <taxon>Viridiplantae</taxon>
        <taxon>Streptophyta</taxon>
        <taxon>Embryophyta</taxon>
        <taxon>Bryophyta</taxon>
        <taxon>Sphagnophytina</taxon>
        <taxon>Sphagnopsida</taxon>
        <taxon>Sphagnales</taxon>
        <taxon>Sphagnaceae</taxon>
        <taxon>Sphagnum</taxon>
    </lineage>
</organism>
<feature type="compositionally biased region" description="Basic and acidic residues" evidence="1">
    <location>
        <begin position="848"/>
        <end position="875"/>
    </location>
</feature>
<accession>A0ABP0XIJ7</accession>
<proteinExistence type="predicted"/>
<evidence type="ECO:0000256" key="1">
    <source>
        <dbReference type="SAM" id="MobiDB-lite"/>
    </source>
</evidence>
<feature type="domain" description="DUF4378" evidence="2">
    <location>
        <begin position="1172"/>
        <end position="1309"/>
    </location>
</feature>
<reference evidence="3" key="1">
    <citation type="submission" date="2024-02" db="EMBL/GenBank/DDBJ databases">
        <authorList>
            <consortium name="ELIXIR-Norway"/>
            <consortium name="Elixir Norway"/>
        </authorList>
    </citation>
    <scope>NUCLEOTIDE SEQUENCE</scope>
</reference>
<dbReference type="PANTHER" id="PTHR31680:SF4">
    <property type="entry name" value="LONGIFOLIA PROTEIN"/>
    <property type="match status" value="1"/>
</dbReference>
<dbReference type="EMBL" id="OZ020103">
    <property type="protein sequence ID" value="CAK9277392.1"/>
    <property type="molecule type" value="Genomic_DNA"/>
</dbReference>
<gene>
    <name evidence="3" type="ORF">CSSPJE1EN1_LOCUS22870</name>
</gene>
<feature type="compositionally biased region" description="Polar residues" evidence="1">
    <location>
        <begin position="762"/>
        <end position="774"/>
    </location>
</feature>
<feature type="compositionally biased region" description="Polar residues" evidence="1">
    <location>
        <begin position="165"/>
        <end position="179"/>
    </location>
</feature>
<name>A0ABP0XIJ7_9BRYO</name>
<dbReference type="PANTHER" id="PTHR31680">
    <property type="entry name" value="LONGIFOLIA PROTEIN"/>
    <property type="match status" value="1"/>
</dbReference>
<dbReference type="Proteomes" id="UP001497444">
    <property type="component" value="Chromosome 8"/>
</dbReference>
<evidence type="ECO:0000313" key="4">
    <source>
        <dbReference type="Proteomes" id="UP001497444"/>
    </source>
</evidence>
<keyword evidence="4" id="KW-1185">Reference proteome</keyword>
<feature type="region of interest" description="Disordered" evidence="1">
    <location>
        <begin position="72"/>
        <end position="134"/>
    </location>
</feature>
<feature type="region of interest" description="Disordered" evidence="1">
    <location>
        <begin position="762"/>
        <end position="805"/>
    </location>
</feature>
<dbReference type="Pfam" id="PF14309">
    <property type="entry name" value="DUF4378"/>
    <property type="match status" value="1"/>
</dbReference>
<evidence type="ECO:0000313" key="3">
    <source>
        <dbReference type="EMBL" id="CAK9277392.1"/>
    </source>
</evidence>
<protein>
    <recommendedName>
        <fullName evidence="2">DUF4378 domain-containing protein</fullName>
    </recommendedName>
</protein>
<feature type="region of interest" description="Disordered" evidence="1">
    <location>
        <begin position="848"/>
        <end position="881"/>
    </location>
</feature>
<dbReference type="InterPro" id="IPR025486">
    <property type="entry name" value="DUF4378"/>
</dbReference>
<dbReference type="InterPro" id="IPR033334">
    <property type="entry name" value="LNG1/2"/>
</dbReference>